<dbReference type="PANTHER" id="PTHR43800:SF1">
    <property type="entry name" value="PEPTIDYL-LYSINE N-ACETYLTRANSFERASE YJAB"/>
    <property type="match status" value="1"/>
</dbReference>
<keyword evidence="1" id="KW-0808">Transferase</keyword>
<dbReference type="STRING" id="1618.IV36_GL001631"/>
<evidence type="ECO:0000256" key="2">
    <source>
        <dbReference type="ARBA" id="ARBA00023315"/>
    </source>
</evidence>
<dbReference type="AlphaFoldDB" id="A0A0R2FMY6"/>
<reference evidence="4 5" key="1">
    <citation type="journal article" date="2015" name="Genome Announc.">
        <title>Expanding the biotechnology potential of lactobacilli through comparative genomics of 213 strains and associated genera.</title>
        <authorList>
            <person name="Sun Z."/>
            <person name="Harris H.M."/>
            <person name="McCann A."/>
            <person name="Guo C."/>
            <person name="Argimon S."/>
            <person name="Zhang W."/>
            <person name="Yang X."/>
            <person name="Jeffery I.B."/>
            <person name="Cooney J.C."/>
            <person name="Kagawa T.F."/>
            <person name="Liu W."/>
            <person name="Song Y."/>
            <person name="Salvetti E."/>
            <person name="Wrobel A."/>
            <person name="Rasinkangas P."/>
            <person name="Parkhill J."/>
            <person name="Rea M.C."/>
            <person name="O'Sullivan O."/>
            <person name="Ritari J."/>
            <person name="Douillard F.P."/>
            <person name="Paul Ross R."/>
            <person name="Yang R."/>
            <person name="Briner A.E."/>
            <person name="Felis G.E."/>
            <person name="de Vos W.M."/>
            <person name="Barrangou R."/>
            <person name="Klaenhammer T.R."/>
            <person name="Caufield P.W."/>
            <person name="Cui Y."/>
            <person name="Zhang H."/>
            <person name="O'Toole P.W."/>
        </authorList>
    </citation>
    <scope>NUCLEOTIDE SEQUENCE [LARGE SCALE GENOMIC DNA]</scope>
    <source>
        <strain evidence="4 5">ATCC 27304</strain>
    </source>
</reference>
<dbReference type="PATRIC" id="fig|1618.3.peg.1654"/>
<dbReference type="PANTHER" id="PTHR43800">
    <property type="entry name" value="PEPTIDYL-LYSINE N-ACETYLTRANSFERASE YJAB"/>
    <property type="match status" value="1"/>
</dbReference>
<dbReference type="RefSeq" id="WP_301674767.1">
    <property type="nucleotide sequence ID" value="NZ_JATAAJ010000007.1"/>
</dbReference>
<dbReference type="InterPro" id="IPR016181">
    <property type="entry name" value="Acyl_CoA_acyltransferase"/>
</dbReference>
<feature type="domain" description="N-acetyltransferase" evidence="3">
    <location>
        <begin position="1"/>
        <end position="141"/>
    </location>
</feature>
<dbReference type="EMBL" id="JQAR01000039">
    <property type="protein sequence ID" value="KRN26647.1"/>
    <property type="molecule type" value="Genomic_DNA"/>
</dbReference>
<accession>A0A0R2FMY6</accession>
<proteinExistence type="predicted"/>
<comment type="caution">
    <text evidence="4">The sequence shown here is derived from an EMBL/GenBank/DDBJ whole genome shotgun (WGS) entry which is preliminary data.</text>
</comment>
<name>A0A0R2FMY6_9LACO</name>
<dbReference type="SUPFAM" id="SSF55729">
    <property type="entry name" value="Acyl-CoA N-acyltransferases (Nat)"/>
    <property type="match status" value="1"/>
</dbReference>
<dbReference type="Proteomes" id="UP000051727">
    <property type="component" value="Unassembled WGS sequence"/>
</dbReference>
<dbReference type="CDD" id="cd04301">
    <property type="entry name" value="NAT_SF"/>
    <property type="match status" value="1"/>
</dbReference>
<gene>
    <name evidence="4" type="ORF">IV36_GL001631</name>
</gene>
<evidence type="ECO:0000313" key="5">
    <source>
        <dbReference type="Proteomes" id="UP000051727"/>
    </source>
</evidence>
<dbReference type="Pfam" id="PF13673">
    <property type="entry name" value="Acetyltransf_10"/>
    <property type="match status" value="1"/>
</dbReference>
<organism evidence="4 5">
    <name type="scientific">Liquorilactobacillus mali</name>
    <dbReference type="NCBI Taxonomy" id="1618"/>
    <lineage>
        <taxon>Bacteria</taxon>
        <taxon>Bacillati</taxon>
        <taxon>Bacillota</taxon>
        <taxon>Bacilli</taxon>
        <taxon>Lactobacillales</taxon>
        <taxon>Lactobacillaceae</taxon>
        <taxon>Liquorilactobacillus</taxon>
    </lineage>
</organism>
<dbReference type="Gene3D" id="3.40.630.30">
    <property type="match status" value="1"/>
</dbReference>
<dbReference type="PROSITE" id="PS51186">
    <property type="entry name" value="GNAT"/>
    <property type="match status" value="1"/>
</dbReference>
<protein>
    <recommendedName>
        <fullName evidence="3">N-acetyltransferase domain-containing protein</fullName>
    </recommendedName>
</protein>
<evidence type="ECO:0000259" key="3">
    <source>
        <dbReference type="PROSITE" id="PS51186"/>
    </source>
</evidence>
<evidence type="ECO:0000313" key="4">
    <source>
        <dbReference type="EMBL" id="KRN26647.1"/>
    </source>
</evidence>
<sequence>MLKDIKPQELDQILAIWLQSNIEVHNFIPKKHWINNYEYVKGELPKAKIYAYHKDSQIVAFLGLTKRYITGTFVQNVWQNKGLGTNLLNRVKNENTELNLSVYAKNKTAVDFYKKNDFSISSQNTDTDVQELEYQMSWNKK</sequence>
<dbReference type="InterPro" id="IPR000182">
    <property type="entry name" value="GNAT_dom"/>
</dbReference>
<keyword evidence="2" id="KW-0012">Acyltransferase</keyword>
<dbReference type="GO" id="GO:0016747">
    <property type="term" value="F:acyltransferase activity, transferring groups other than amino-acyl groups"/>
    <property type="evidence" value="ECO:0007669"/>
    <property type="project" value="InterPro"/>
</dbReference>
<evidence type="ECO:0000256" key="1">
    <source>
        <dbReference type="ARBA" id="ARBA00022679"/>
    </source>
</evidence>